<dbReference type="Proteomes" id="UP000251714">
    <property type="component" value="Unassembled WGS sequence"/>
</dbReference>
<evidence type="ECO:0000256" key="1">
    <source>
        <dbReference type="SAM" id="Coils"/>
    </source>
</evidence>
<gene>
    <name evidence="2" type="ORF">FPRO05_13145</name>
</gene>
<reference evidence="2 3" key="1">
    <citation type="submission" date="2017-12" db="EMBL/GenBank/DDBJ databases">
        <title>Genome sequence of the mycotoxigenic crop pathogen Fusarium proliferatum, strain ITEM 2341 from Date Palm.</title>
        <authorList>
            <person name="Almiman B.F."/>
            <person name="Shittu T.A."/>
            <person name="Muthumeenakshi S."/>
            <person name="Baroncelli R."/>
            <person name="Sreenivasaprasada S."/>
        </authorList>
    </citation>
    <scope>NUCLEOTIDE SEQUENCE [LARGE SCALE GENOMIC DNA]</scope>
    <source>
        <strain evidence="2 3">ITEM 2341</strain>
    </source>
</reference>
<protein>
    <recommendedName>
        <fullName evidence="4">Ubiquinol-cytochrome-c reductase cytochrome c1</fullName>
    </recommendedName>
</protein>
<accession>A0A365N298</accession>
<name>A0A365N298_GIBIN</name>
<evidence type="ECO:0000313" key="2">
    <source>
        <dbReference type="EMBL" id="RBA14929.1"/>
    </source>
</evidence>
<feature type="coiled-coil region" evidence="1">
    <location>
        <begin position="301"/>
        <end position="335"/>
    </location>
</feature>
<dbReference type="EMBL" id="PKMI01000025">
    <property type="protein sequence ID" value="RBA14929.1"/>
    <property type="molecule type" value="Genomic_DNA"/>
</dbReference>
<dbReference type="AlphaFoldDB" id="A0A365N298"/>
<comment type="caution">
    <text evidence="2">The sequence shown here is derived from an EMBL/GenBank/DDBJ whole genome shotgun (WGS) entry which is preliminary data.</text>
</comment>
<organism evidence="2 3">
    <name type="scientific">Gibberella intermedia</name>
    <name type="common">Bulb rot disease fungus</name>
    <name type="synonym">Fusarium proliferatum</name>
    <dbReference type="NCBI Taxonomy" id="948311"/>
    <lineage>
        <taxon>Eukaryota</taxon>
        <taxon>Fungi</taxon>
        <taxon>Dikarya</taxon>
        <taxon>Ascomycota</taxon>
        <taxon>Pezizomycotina</taxon>
        <taxon>Sordariomycetes</taxon>
        <taxon>Hypocreomycetidae</taxon>
        <taxon>Hypocreales</taxon>
        <taxon>Nectriaceae</taxon>
        <taxon>Fusarium</taxon>
        <taxon>Fusarium fujikuroi species complex</taxon>
    </lineage>
</organism>
<evidence type="ECO:0008006" key="4">
    <source>
        <dbReference type="Google" id="ProtNLM"/>
    </source>
</evidence>
<sequence length="406" mass="45851">MTPVIYKQPDERVIYQATKHVFVGKYAKLRDRGCVRMSINNNLRKGSLVQKVVTQHGFDAVAQTVLKLLSDKVYESDMIVRQRFPDLYEPPSVQTAARKQGEAEATRAEHVAVEVVEQTNSVNGQDMRHTEEDITTVNGMSHPFGVINSNQGWPDTRDGSACDIAGISLSFPVYLPFPTEHLLMEKLQKVLEAACYEYGVRELSTIMQERHWDCPEAVELSQWAELLGNKGNLKRQDSDRSLKELLHSIAQIRHTAVHRLRTSSVGLQRFLADAEDLTRALGDNLYIQAIAKLNLETQSTLTELAQNKQSIQLRLEEAQEEIAKQRAELDQKEQDNLRRMEREDMRYCAQAGERLGKALHLVGKFAVMPESEDQAIGGMDSDDACPVSDTDSNLDHVEHFEDCSES</sequence>
<evidence type="ECO:0000313" key="3">
    <source>
        <dbReference type="Proteomes" id="UP000251714"/>
    </source>
</evidence>
<proteinExistence type="predicted"/>
<keyword evidence="1" id="KW-0175">Coiled coil</keyword>